<organism evidence="5 6">
    <name type="scientific">Angustibacter aerolatus</name>
    <dbReference type="NCBI Taxonomy" id="1162965"/>
    <lineage>
        <taxon>Bacteria</taxon>
        <taxon>Bacillati</taxon>
        <taxon>Actinomycetota</taxon>
        <taxon>Actinomycetes</taxon>
        <taxon>Kineosporiales</taxon>
        <taxon>Kineosporiaceae</taxon>
    </lineage>
</organism>
<evidence type="ECO:0000256" key="2">
    <source>
        <dbReference type="ARBA" id="ARBA00006739"/>
    </source>
</evidence>
<reference evidence="6" key="1">
    <citation type="journal article" date="2019" name="Int. J. Syst. Evol. Microbiol.">
        <title>The Global Catalogue of Microorganisms (GCM) 10K type strain sequencing project: providing services to taxonomists for standard genome sequencing and annotation.</title>
        <authorList>
            <consortium name="The Broad Institute Genomics Platform"/>
            <consortium name="The Broad Institute Genome Sequencing Center for Infectious Disease"/>
            <person name="Wu L."/>
            <person name="Ma J."/>
        </authorList>
    </citation>
    <scope>NUCLEOTIDE SEQUENCE [LARGE SCALE GENOMIC DNA]</scope>
    <source>
        <strain evidence="6">NBRC 108730</strain>
    </source>
</reference>
<keyword evidence="3" id="KW-0328">Glycosyltransferase</keyword>
<dbReference type="Proteomes" id="UP001157017">
    <property type="component" value="Unassembled WGS sequence"/>
</dbReference>
<dbReference type="SUPFAM" id="SSF53448">
    <property type="entry name" value="Nucleotide-diphospho-sugar transferases"/>
    <property type="match status" value="1"/>
</dbReference>
<evidence type="ECO:0000256" key="1">
    <source>
        <dbReference type="ARBA" id="ARBA00004776"/>
    </source>
</evidence>
<evidence type="ECO:0000313" key="6">
    <source>
        <dbReference type="Proteomes" id="UP001157017"/>
    </source>
</evidence>
<dbReference type="InterPro" id="IPR029044">
    <property type="entry name" value="Nucleotide-diphossugar_trans"/>
</dbReference>
<evidence type="ECO:0008006" key="7">
    <source>
        <dbReference type="Google" id="ProtNLM"/>
    </source>
</evidence>
<evidence type="ECO:0000256" key="3">
    <source>
        <dbReference type="ARBA" id="ARBA00022676"/>
    </source>
</evidence>
<evidence type="ECO:0000256" key="4">
    <source>
        <dbReference type="ARBA" id="ARBA00022679"/>
    </source>
</evidence>
<comment type="pathway">
    <text evidence="1">Cell wall biogenesis; cell wall polysaccharide biosynthesis.</text>
</comment>
<dbReference type="PANTHER" id="PTHR43179:SF12">
    <property type="entry name" value="GALACTOFURANOSYLTRANSFERASE GLFT2"/>
    <property type="match status" value="1"/>
</dbReference>
<dbReference type="Gene3D" id="3.90.550.10">
    <property type="entry name" value="Spore Coat Polysaccharide Biosynthesis Protein SpsA, Chain A"/>
    <property type="match status" value="1"/>
</dbReference>
<keyword evidence="4" id="KW-0808">Transferase</keyword>
<proteinExistence type="inferred from homology"/>
<protein>
    <recommendedName>
        <fullName evidence="7">Glycosyltransferase family 2 protein</fullName>
    </recommendedName>
</protein>
<keyword evidence="6" id="KW-1185">Reference proteome</keyword>
<evidence type="ECO:0000313" key="5">
    <source>
        <dbReference type="EMBL" id="GMA86214.1"/>
    </source>
</evidence>
<name>A0ABQ6JFM7_9ACTN</name>
<comment type="caution">
    <text evidence="5">The sequence shown here is derived from an EMBL/GenBank/DDBJ whole genome shotgun (WGS) entry which is preliminary data.</text>
</comment>
<dbReference type="EMBL" id="BSUZ01000001">
    <property type="protein sequence ID" value="GMA86214.1"/>
    <property type="molecule type" value="Genomic_DNA"/>
</dbReference>
<gene>
    <name evidence="5" type="ORF">GCM10025868_14640</name>
</gene>
<sequence length="279" mass="30117">MSPRLGVVVVNYRSHDLLPANLGGIDLSALPGSRVVVVDNLSTEAERADVQRVGAAHGWDVVLAPGNLGFGSGVNLGAQHALAAGCDVLLIINPDATIGSADLVGLVREVAADPGLVLAPRIERPDGRVWFRGAELDLLAGRTRATEAPAPGAMPWLTGACLVVHRDTWLAAAGMDDDYFMYWEDVDLSRRLLDVGARLEVRHDVVAVHSVGGSQESVGEAGRTKSRMYYYYNCRNRLLFAARHLPRRQALRWTLSSPAYAKSVVLRGGRRRLLASRAP</sequence>
<comment type="similarity">
    <text evidence="2">Belongs to the glycosyltransferase 2 family.</text>
</comment>
<accession>A0ABQ6JFM7</accession>
<dbReference type="PANTHER" id="PTHR43179">
    <property type="entry name" value="RHAMNOSYLTRANSFERASE WBBL"/>
    <property type="match status" value="1"/>
</dbReference>